<evidence type="ECO:0000313" key="1">
    <source>
        <dbReference type="EMBL" id="OHE93874.1"/>
    </source>
</evidence>
<gene>
    <name evidence="1" type="ORF">CORC01_10773</name>
</gene>
<sequence>MAAVLDEALIRSGRVDKQIKFQLAEADVDLPRQTTGDISPATLWLSGNWHAVTLDGTPDAVFERASRDSANELEGTLEKLKQQ</sequence>
<dbReference type="Proteomes" id="UP000176998">
    <property type="component" value="Unassembled WGS sequence"/>
</dbReference>
<proteinExistence type="predicted"/>
<protein>
    <submittedName>
        <fullName evidence="1">Uncharacterized protein</fullName>
    </submittedName>
</protein>
<accession>A0A1G4AXK4</accession>
<dbReference type="GeneID" id="34563910"/>
<dbReference type="AlphaFoldDB" id="A0A1G4AXK4"/>
<organism evidence="1 2">
    <name type="scientific">Colletotrichum orchidophilum</name>
    <dbReference type="NCBI Taxonomy" id="1209926"/>
    <lineage>
        <taxon>Eukaryota</taxon>
        <taxon>Fungi</taxon>
        <taxon>Dikarya</taxon>
        <taxon>Ascomycota</taxon>
        <taxon>Pezizomycotina</taxon>
        <taxon>Sordariomycetes</taxon>
        <taxon>Hypocreomycetidae</taxon>
        <taxon>Glomerellales</taxon>
        <taxon>Glomerellaceae</taxon>
        <taxon>Colletotrichum</taxon>
    </lineage>
</organism>
<reference evidence="1 2" key="1">
    <citation type="submission" date="2016-09" db="EMBL/GenBank/DDBJ databases">
        <authorList>
            <person name="Capua I."/>
            <person name="De Benedictis P."/>
            <person name="Joannis T."/>
            <person name="Lombin L.H."/>
            <person name="Cattoli G."/>
        </authorList>
    </citation>
    <scope>NUCLEOTIDE SEQUENCE [LARGE SCALE GENOMIC DNA]</scope>
    <source>
        <strain evidence="1 2">IMI 309357</strain>
    </source>
</reference>
<dbReference type="EMBL" id="MJBS01000110">
    <property type="protein sequence ID" value="OHE93874.1"/>
    <property type="molecule type" value="Genomic_DNA"/>
</dbReference>
<dbReference type="RefSeq" id="XP_022471038.1">
    <property type="nucleotide sequence ID" value="XM_022622400.1"/>
</dbReference>
<dbReference type="STRING" id="1209926.A0A1G4AXK4"/>
<evidence type="ECO:0000313" key="2">
    <source>
        <dbReference type="Proteomes" id="UP000176998"/>
    </source>
</evidence>
<keyword evidence="2" id="KW-1185">Reference proteome</keyword>
<name>A0A1G4AXK4_9PEZI</name>
<comment type="caution">
    <text evidence="1">The sequence shown here is derived from an EMBL/GenBank/DDBJ whole genome shotgun (WGS) entry which is preliminary data.</text>
</comment>
<dbReference type="OrthoDB" id="5330139at2759"/>